<dbReference type="Pfam" id="PF05686">
    <property type="entry name" value="Glyco_transf_90"/>
    <property type="match status" value="1"/>
</dbReference>
<accession>A0A0C3KPU6</accession>
<dbReference type="EMBL" id="KN831949">
    <property type="protein sequence ID" value="KIO11642.1"/>
    <property type="molecule type" value="Genomic_DNA"/>
</dbReference>
<reference evidence="3" key="2">
    <citation type="submission" date="2015-01" db="EMBL/GenBank/DDBJ databases">
        <title>Evolutionary Origins and Diversification of the Mycorrhizal Mutualists.</title>
        <authorList>
            <consortium name="DOE Joint Genome Institute"/>
            <consortium name="Mycorrhizal Genomics Consortium"/>
            <person name="Kohler A."/>
            <person name="Kuo A."/>
            <person name="Nagy L.G."/>
            <person name="Floudas D."/>
            <person name="Copeland A."/>
            <person name="Barry K.W."/>
            <person name="Cichocki N."/>
            <person name="Veneault-Fourrey C."/>
            <person name="LaButti K."/>
            <person name="Lindquist E.A."/>
            <person name="Lipzen A."/>
            <person name="Lundell T."/>
            <person name="Morin E."/>
            <person name="Murat C."/>
            <person name="Riley R."/>
            <person name="Ohm R."/>
            <person name="Sun H."/>
            <person name="Tunlid A."/>
            <person name="Henrissat B."/>
            <person name="Grigoriev I.V."/>
            <person name="Hibbett D.S."/>
            <person name="Martin F."/>
        </authorList>
    </citation>
    <scope>NUCLEOTIDE SEQUENCE [LARGE SCALE GENOMIC DNA]</scope>
    <source>
        <strain evidence="3">Marx 270</strain>
    </source>
</reference>
<protein>
    <submittedName>
        <fullName evidence="2">Glycosyltransferase family 90 protein</fullName>
    </submittedName>
</protein>
<dbReference type="AlphaFoldDB" id="A0A0C3KPU6"/>
<keyword evidence="3" id="KW-1185">Reference proteome</keyword>
<keyword evidence="2" id="KW-0808">Transferase</keyword>
<sequence length="603" mass="68819">MTFSRRTRRLLPVLLLGIGLITFHRIFLVSHAVVNGSFDDPRWTPTRIAKGQHGLGGQIIFHTEDSASLPSHFFRPDGLLLLNPDGRHPVYDLTERAEAAWKAKLGQASTTYEQLVAEYGRRYGRAPPPGFRKWWKYVQEHDVQLPDEYDQIYHDLQPFWGIKPADLRRILAEWEHHQDTYTLGKEEGGSVLIVADKLPEDPAKRENLLVGGNQMLKLLADIGHLLPPFRAVFSPHDSASVFINYQTRSMTLKAAAAGNAPDTKELPRPRTRGWVTACPPESPALTKQLYTPKDAKSFIYDHRAAMDPCKHPSLLREHGQFVAHNVGPYGLQTPVPLFSYSSSAIHSDIHITPTLSWVEDVLPREVDPEFKFKVDNRLLWRGANTGIRHDSTKEWKLSQRNRLVALVSEQNGTTIVLPAHVSPFEKVGTGDEVNKTDVNPVLFDVAFAGRPLSCGEDECQELLEIYDWRGYQNISEAGKYKYVLDVDGNGWSSRFKRLMTSNSLIFKATVYPEWLVKFTDRIQPWVHYIPVKYDYSDVHDLLTFFRGDLLGRGAHEEMAGKIAGVGREWSKTFWRTEDMVAYMFRLLLEYARVMREDRDVISD</sequence>
<dbReference type="InterPro" id="IPR006598">
    <property type="entry name" value="CAP10"/>
</dbReference>
<dbReference type="PANTHER" id="PTHR12203">
    <property type="entry name" value="KDEL LYS-ASP-GLU-LEU CONTAINING - RELATED"/>
    <property type="match status" value="1"/>
</dbReference>
<organism evidence="2 3">
    <name type="scientific">Pisolithus tinctorius Marx 270</name>
    <dbReference type="NCBI Taxonomy" id="870435"/>
    <lineage>
        <taxon>Eukaryota</taxon>
        <taxon>Fungi</taxon>
        <taxon>Dikarya</taxon>
        <taxon>Basidiomycota</taxon>
        <taxon>Agaricomycotina</taxon>
        <taxon>Agaricomycetes</taxon>
        <taxon>Agaricomycetidae</taxon>
        <taxon>Boletales</taxon>
        <taxon>Sclerodermatineae</taxon>
        <taxon>Pisolithaceae</taxon>
        <taxon>Pisolithus</taxon>
    </lineage>
</organism>
<dbReference type="PANTHER" id="PTHR12203:SF118">
    <property type="entry name" value="BETA-1,2-XYLOSYLTRANSFERASE 1"/>
    <property type="match status" value="1"/>
</dbReference>
<dbReference type="HOGENOM" id="CLU_005027_3_2_1"/>
<name>A0A0C3KPU6_PISTI</name>
<reference evidence="2 3" key="1">
    <citation type="submission" date="2014-04" db="EMBL/GenBank/DDBJ databases">
        <authorList>
            <consortium name="DOE Joint Genome Institute"/>
            <person name="Kuo A."/>
            <person name="Kohler A."/>
            <person name="Costa M.D."/>
            <person name="Nagy L.G."/>
            <person name="Floudas D."/>
            <person name="Copeland A."/>
            <person name="Barry K.W."/>
            <person name="Cichocki N."/>
            <person name="Veneault-Fourrey C."/>
            <person name="LaButti K."/>
            <person name="Lindquist E.A."/>
            <person name="Lipzen A."/>
            <person name="Lundell T."/>
            <person name="Morin E."/>
            <person name="Murat C."/>
            <person name="Sun H."/>
            <person name="Tunlid A."/>
            <person name="Henrissat B."/>
            <person name="Grigoriev I.V."/>
            <person name="Hibbett D.S."/>
            <person name="Martin F."/>
            <person name="Nordberg H.P."/>
            <person name="Cantor M.N."/>
            <person name="Hua S.X."/>
        </authorList>
    </citation>
    <scope>NUCLEOTIDE SEQUENCE [LARGE SCALE GENOMIC DNA]</scope>
    <source>
        <strain evidence="2 3">Marx 270</strain>
    </source>
</reference>
<dbReference type="GO" id="GO:0016740">
    <property type="term" value="F:transferase activity"/>
    <property type="evidence" value="ECO:0007669"/>
    <property type="project" value="UniProtKB-KW"/>
</dbReference>
<dbReference type="SMART" id="SM00672">
    <property type="entry name" value="CAP10"/>
    <property type="match status" value="1"/>
</dbReference>
<proteinExistence type="predicted"/>
<evidence type="ECO:0000313" key="2">
    <source>
        <dbReference type="EMBL" id="KIO11642.1"/>
    </source>
</evidence>
<dbReference type="InParanoid" id="A0A0C3KPU6"/>
<dbReference type="OrthoDB" id="541052at2759"/>
<evidence type="ECO:0000259" key="1">
    <source>
        <dbReference type="SMART" id="SM00672"/>
    </source>
</evidence>
<gene>
    <name evidence="2" type="ORF">M404DRAFT_126304</name>
</gene>
<dbReference type="InterPro" id="IPR051091">
    <property type="entry name" value="O-Glucosyltr/Glycosyltrsf_90"/>
</dbReference>
<evidence type="ECO:0000313" key="3">
    <source>
        <dbReference type="Proteomes" id="UP000054217"/>
    </source>
</evidence>
<dbReference type="Proteomes" id="UP000054217">
    <property type="component" value="Unassembled WGS sequence"/>
</dbReference>
<feature type="domain" description="Glycosyl transferase CAP10" evidence="1">
    <location>
        <begin position="320"/>
        <end position="597"/>
    </location>
</feature>